<evidence type="ECO:0008006" key="3">
    <source>
        <dbReference type="Google" id="ProtNLM"/>
    </source>
</evidence>
<dbReference type="OrthoDB" id="1493607at2"/>
<gene>
    <name evidence="1" type="ORF">HYN43_011225</name>
</gene>
<proteinExistence type="predicted"/>
<keyword evidence="2" id="KW-1185">Reference proteome</keyword>
<organism evidence="1 2">
    <name type="scientific">Mucilaginibacter celer</name>
    <dbReference type="NCBI Taxonomy" id="2305508"/>
    <lineage>
        <taxon>Bacteria</taxon>
        <taxon>Pseudomonadati</taxon>
        <taxon>Bacteroidota</taxon>
        <taxon>Sphingobacteriia</taxon>
        <taxon>Sphingobacteriales</taxon>
        <taxon>Sphingobacteriaceae</taxon>
        <taxon>Mucilaginibacter</taxon>
    </lineage>
</organism>
<evidence type="ECO:0000313" key="1">
    <source>
        <dbReference type="EMBL" id="AYL95824.1"/>
    </source>
</evidence>
<protein>
    <recommendedName>
        <fullName evidence="3">HEPN domain-containing protein</fullName>
    </recommendedName>
</protein>
<name>A0A494VMG4_9SPHI</name>
<evidence type="ECO:0000313" key="2">
    <source>
        <dbReference type="Proteomes" id="UP000270046"/>
    </source>
</evidence>
<sequence length="202" mass="23631">MIFYVEDVNCWVSRCRSIDREVELYYTLEYPKFKTTIYRKVKYINEHFLTSFSNHTLVLYIRLMAENFFNAAERMRDSARVLHDSSQWHNACYLAGYVAECYFKIFLQFGIVSGSPRSYSHNFQRLSVDLIYAATSSATAAAYRPYLLNVNIECPNISSNWIPGGRYFDTASEWGEILSNSFQVEKEKCFEMITKMVIDGHI</sequence>
<accession>A0A494VMG4</accession>
<dbReference type="EMBL" id="CP032869">
    <property type="protein sequence ID" value="AYL95824.1"/>
    <property type="molecule type" value="Genomic_DNA"/>
</dbReference>
<dbReference type="KEGG" id="muh:HYN43_011225"/>
<reference evidence="1 2" key="1">
    <citation type="submission" date="2018-10" db="EMBL/GenBank/DDBJ databases">
        <title>Genome sequencing of Mucilaginibacter sp. HYN0043.</title>
        <authorList>
            <person name="Kim M."/>
            <person name="Yi H."/>
        </authorList>
    </citation>
    <scope>NUCLEOTIDE SEQUENCE [LARGE SCALE GENOMIC DNA]</scope>
    <source>
        <strain evidence="1 2">HYN0043</strain>
    </source>
</reference>
<dbReference type="Proteomes" id="UP000270046">
    <property type="component" value="Chromosome"/>
</dbReference>
<dbReference type="AlphaFoldDB" id="A0A494VMG4"/>